<feature type="transmembrane region" description="Helical" evidence="2">
    <location>
        <begin position="35"/>
        <end position="57"/>
    </location>
</feature>
<dbReference type="InterPro" id="IPR029058">
    <property type="entry name" value="AB_hydrolase_fold"/>
</dbReference>
<name>A0ABP8K0X8_9MICO</name>
<accession>A0ABP8K0X8</accession>
<reference evidence="5" key="1">
    <citation type="journal article" date="2019" name="Int. J. Syst. Evol. Microbiol.">
        <title>The Global Catalogue of Microorganisms (GCM) 10K type strain sequencing project: providing services to taxonomists for standard genome sequencing and annotation.</title>
        <authorList>
            <consortium name="The Broad Institute Genomics Platform"/>
            <consortium name="The Broad Institute Genome Sequencing Center for Infectious Disease"/>
            <person name="Wu L."/>
            <person name="Ma J."/>
        </authorList>
    </citation>
    <scope>NUCLEOTIDE SEQUENCE [LARGE SCALE GENOMIC DNA]</scope>
    <source>
        <strain evidence="5">JCM 17809</strain>
    </source>
</reference>
<feature type="region of interest" description="Disordered" evidence="1">
    <location>
        <begin position="1"/>
        <end position="29"/>
    </location>
</feature>
<dbReference type="SUPFAM" id="SSF53474">
    <property type="entry name" value="alpha/beta-Hydrolases"/>
    <property type="match status" value="1"/>
</dbReference>
<dbReference type="Pfam" id="PF00561">
    <property type="entry name" value="Abhydrolase_1"/>
    <property type="match status" value="1"/>
</dbReference>
<dbReference type="PANTHER" id="PTHR43433">
    <property type="entry name" value="HYDROLASE, ALPHA/BETA FOLD FAMILY PROTEIN"/>
    <property type="match status" value="1"/>
</dbReference>
<comment type="caution">
    <text evidence="4">The sequence shown here is derived from an EMBL/GenBank/DDBJ whole genome shotgun (WGS) entry which is preliminary data.</text>
</comment>
<organism evidence="4 5">
    <name type="scientific">Fodinibacter luteus</name>
    <dbReference type="NCBI Taxonomy" id="552064"/>
    <lineage>
        <taxon>Bacteria</taxon>
        <taxon>Bacillati</taxon>
        <taxon>Actinomycetota</taxon>
        <taxon>Actinomycetes</taxon>
        <taxon>Micrococcales</taxon>
        <taxon>Intrasporangiaceae</taxon>
        <taxon>Fodinibacter (ex Wang et al. 2009)</taxon>
    </lineage>
</organism>
<sequence length="465" mass="47395">MTISTHGIQDLATAPGASPTTPPAGKPSRRRLPMAAVVAGSLVSGLLTAFALVAAPVVPATEASLTGAVLCGFAVGWVVLAVLSARFTAQPQRWAVVPAVVLGAGSLVLWGLGASAHPGADWVWPPILLALAAWMVTRVRRHLDSRGSRWLLYPVIGTMGLAAIGGAYQTLGTATAPTTTMPGRLVDVGGHRLHLSCTGSGAPTVVVQAGGGEMAASLGWITPAVARDTTICVYDRAGRGWSEDAGSPQDAVAISTDLSTLLHRAGVPGPYVVAGHSFGGLYTLTFAARHPQDVAGMVLIDSTAPHDVDPIDGPAATGAYDVAGRAAALVAGGARLGLGRLYSAIATTDLPAREQAQHRASTATAATLGSTVEEYARANTSMEQAASLRDFGDKPLMVLSATVGNGAGWEGKQERLAALSTDSVHRSVDGASHDALVGDETHAATTSRAILEVVAAVRHGQPLSR</sequence>
<dbReference type="Proteomes" id="UP001500945">
    <property type="component" value="Unassembled WGS sequence"/>
</dbReference>
<dbReference type="PANTHER" id="PTHR43433:SF5">
    <property type="entry name" value="AB HYDROLASE-1 DOMAIN-CONTAINING PROTEIN"/>
    <property type="match status" value="1"/>
</dbReference>
<keyword evidence="2" id="KW-1133">Transmembrane helix</keyword>
<evidence type="ECO:0000256" key="1">
    <source>
        <dbReference type="SAM" id="MobiDB-lite"/>
    </source>
</evidence>
<dbReference type="InterPro" id="IPR000073">
    <property type="entry name" value="AB_hydrolase_1"/>
</dbReference>
<proteinExistence type="predicted"/>
<evidence type="ECO:0000259" key="3">
    <source>
        <dbReference type="Pfam" id="PF00561"/>
    </source>
</evidence>
<feature type="transmembrane region" description="Helical" evidence="2">
    <location>
        <begin position="122"/>
        <end position="139"/>
    </location>
</feature>
<evidence type="ECO:0000256" key="2">
    <source>
        <dbReference type="SAM" id="Phobius"/>
    </source>
</evidence>
<gene>
    <name evidence="4" type="ORF">GCM10023168_05790</name>
</gene>
<keyword evidence="2" id="KW-0472">Membrane</keyword>
<feature type="transmembrane region" description="Helical" evidence="2">
    <location>
        <begin position="63"/>
        <end position="83"/>
    </location>
</feature>
<feature type="transmembrane region" description="Helical" evidence="2">
    <location>
        <begin position="95"/>
        <end position="116"/>
    </location>
</feature>
<feature type="domain" description="AB hydrolase-1" evidence="3">
    <location>
        <begin position="203"/>
        <end position="435"/>
    </location>
</feature>
<protein>
    <recommendedName>
        <fullName evidence="3">AB hydrolase-1 domain-containing protein</fullName>
    </recommendedName>
</protein>
<keyword evidence="2" id="KW-0812">Transmembrane</keyword>
<dbReference type="RefSeq" id="WP_345202058.1">
    <property type="nucleotide sequence ID" value="NZ_BAABGM010000003.1"/>
</dbReference>
<evidence type="ECO:0000313" key="4">
    <source>
        <dbReference type="EMBL" id="GAA4399049.1"/>
    </source>
</evidence>
<evidence type="ECO:0000313" key="5">
    <source>
        <dbReference type="Proteomes" id="UP001500945"/>
    </source>
</evidence>
<dbReference type="EMBL" id="BAABGM010000003">
    <property type="protein sequence ID" value="GAA4399049.1"/>
    <property type="molecule type" value="Genomic_DNA"/>
</dbReference>
<keyword evidence="5" id="KW-1185">Reference proteome</keyword>
<dbReference type="InterPro" id="IPR050471">
    <property type="entry name" value="AB_hydrolase"/>
</dbReference>
<feature type="transmembrane region" description="Helical" evidence="2">
    <location>
        <begin position="151"/>
        <end position="171"/>
    </location>
</feature>
<dbReference type="Gene3D" id="3.40.50.1820">
    <property type="entry name" value="alpha/beta hydrolase"/>
    <property type="match status" value="1"/>
</dbReference>